<gene>
    <name evidence="1" type="ORF">K458DRAFT_323111</name>
</gene>
<reference evidence="1" key="1">
    <citation type="journal article" date="2020" name="Stud. Mycol.">
        <title>101 Dothideomycetes genomes: a test case for predicting lifestyles and emergence of pathogens.</title>
        <authorList>
            <person name="Haridas S."/>
            <person name="Albert R."/>
            <person name="Binder M."/>
            <person name="Bloem J."/>
            <person name="Labutti K."/>
            <person name="Salamov A."/>
            <person name="Andreopoulos B."/>
            <person name="Baker S."/>
            <person name="Barry K."/>
            <person name="Bills G."/>
            <person name="Bluhm B."/>
            <person name="Cannon C."/>
            <person name="Castanera R."/>
            <person name="Culley D."/>
            <person name="Daum C."/>
            <person name="Ezra D."/>
            <person name="Gonzalez J."/>
            <person name="Henrissat B."/>
            <person name="Kuo A."/>
            <person name="Liang C."/>
            <person name="Lipzen A."/>
            <person name="Lutzoni F."/>
            <person name="Magnuson J."/>
            <person name="Mondo S."/>
            <person name="Nolan M."/>
            <person name="Ohm R."/>
            <person name="Pangilinan J."/>
            <person name="Park H.-J."/>
            <person name="Ramirez L."/>
            <person name="Alfaro M."/>
            <person name="Sun H."/>
            <person name="Tritt A."/>
            <person name="Yoshinaga Y."/>
            <person name="Zwiers L.-H."/>
            <person name="Turgeon B."/>
            <person name="Goodwin S."/>
            <person name="Spatafora J."/>
            <person name="Crous P."/>
            <person name="Grigoriev I."/>
        </authorList>
    </citation>
    <scope>NUCLEOTIDE SEQUENCE</scope>
    <source>
        <strain evidence="1">CBS 122367</strain>
    </source>
</reference>
<organism evidence="1 2">
    <name type="scientific">Lentithecium fluviatile CBS 122367</name>
    <dbReference type="NCBI Taxonomy" id="1168545"/>
    <lineage>
        <taxon>Eukaryota</taxon>
        <taxon>Fungi</taxon>
        <taxon>Dikarya</taxon>
        <taxon>Ascomycota</taxon>
        <taxon>Pezizomycotina</taxon>
        <taxon>Dothideomycetes</taxon>
        <taxon>Pleosporomycetidae</taxon>
        <taxon>Pleosporales</taxon>
        <taxon>Massarineae</taxon>
        <taxon>Lentitheciaceae</taxon>
        <taxon>Lentithecium</taxon>
    </lineage>
</organism>
<dbReference type="AlphaFoldDB" id="A0A6G1ICQ4"/>
<feature type="non-terminal residue" evidence="1">
    <location>
        <position position="1"/>
    </location>
</feature>
<proteinExistence type="predicted"/>
<dbReference type="OrthoDB" id="3791143at2759"/>
<evidence type="ECO:0000313" key="2">
    <source>
        <dbReference type="Proteomes" id="UP000799291"/>
    </source>
</evidence>
<name>A0A6G1ICQ4_9PLEO</name>
<protein>
    <submittedName>
        <fullName evidence="1">Uncharacterized protein</fullName>
    </submittedName>
</protein>
<dbReference type="EMBL" id="MU005642">
    <property type="protein sequence ID" value="KAF2675994.1"/>
    <property type="molecule type" value="Genomic_DNA"/>
</dbReference>
<sequence length="54" mass="6017">LSSAYIGKRVTIVIIKTLETFSINSSLIKYFILNNITNNNIAISALGSYYSFLL</sequence>
<keyword evidence="2" id="KW-1185">Reference proteome</keyword>
<accession>A0A6G1ICQ4</accession>
<evidence type="ECO:0000313" key="1">
    <source>
        <dbReference type="EMBL" id="KAF2675994.1"/>
    </source>
</evidence>
<dbReference type="Proteomes" id="UP000799291">
    <property type="component" value="Unassembled WGS sequence"/>
</dbReference>